<dbReference type="InterPro" id="IPR036396">
    <property type="entry name" value="Cyt_P450_sf"/>
</dbReference>
<gene>
    <name evidence="3" type="ORF">GCM10009760_41740</name>
</gene>
<dbReference type="InterPro" id="IPR001128">
    <property type="entry name" value="Cyt_P450"/>
</dbReference>
<dbReference type="InterPro" id="IPR017972">
    <property type="entry name" value="Cyt_P450_CS"/>
</dbReference>
<evidence type="ECO:0000313" key="3">
    <source>
        <dbReference type="EMBL" id="GAA2149019.1"/>
    </source>
</evidence>
<keyword evidence="2" id="KW-0503">Monooxygenase</keyword>
<evidence type="ECO:0000313" key="4">
    <source>
        <dbReference type="Proteomes" id="UP001422759"/>
    </source>
</evidence>
<dbReference type="PANTHER" id="PTHR46696">
    <property type="entry name" value="P450, PUTATIVE (EUROFUNG)-RELATED"/>
    <property type="match status" value="1"/>
</dbReference>
<dbReference type="Proteomes" id="UP001422759">
    <property type="component" value="Unassembled WGS sequence"/>
</dbReference>
<comment type="caution">
    <text evidence="3">The sequence shown here is derived from an EMBL/GenBank/DDBJ whole genome shotgun (WGS) entry which is preliminary data.</text>
</comment>
<evidence type="ECO:0000256" key="1">
    <source>
        <dbReference type="ARBA" id="ARBA00010617"/>
    </source>
</evidence>
<dbReference type="PRINTS" id="PR00385">
    <property type="entry name" value="P450"/>
</dbReference>
<name>A0ABP5LKL9_9ACTN</name>
<dbReference type="SUPFAM" id="SSF48264">
    <property type="entry name" value="Cytochrome P450"/>
    <property type="match status" value="1"/>
</dbReference>
<dbReference type="EMBL" id="BAAANT010000025">
    <property type="protein sequence ID" value="GAA2149019.1"/>
    <property type="molecule type" value="Genomic_DNA"/>
</dbReference>
<dbReference type="Gene3D" id="1.10.630.10">
    <property type="entry name" value="Cytochrome P450"/>
    <property type="match status" value="1"/>
</dbReference>
<protein>
    <submittedName>
        <fullName evidence="3">Cytochrome P450</fullName>
    </submittedName>
</protein>
<accession>A0ABP5LKL9</accession>
<dbReference type="CDD" id="cd20625">
    <property type="entry name" value="CYP164-like"/>
    <property type="match status" value="1"/>
</dbReference>
<keyword evidence="4" id="KW-1185">Reference proteome</keyword>
<dbReference type="InterPro" id="IPR002397">
    <property type="entry name" value="Cyt_P450_B"/>
</dbReference>
<evidence type="ECO:0000256" key="2">
    <source>
        <dbReference type="RuleBase" id="RU000461"/>
    </source>
</evidence>
<comment type="similarity">
    <text evidence="1 2">Belongs to the cytochrome P450 family.</text>
</comment>
<keyword evidence="2" id="KW-0349">Heme</keyword>
<organism evidence="3 4">
    <name type="scientific">Kitasatospora kazusensis</name>
    <dbReference type="NCBI Taxonomy" id="407974"/>
    <lineage>
        <taxon>Bacteria</taxon>
        <taxon>Bacillati</taxon>
        <taxon>Actinomycetota</taxon>
        <taxon>Actinomycetes</taxon>
        <taxon>Kitasatosporales</taxon>
        <taxon>Streptomycetaceae</taxon>
        <taxon>Kitasatospora</taxon>
    </lineage>
</organism>
<keyword evidence="2" id="KW-0560">Oxidoreductase</keyword>
<dbReference type="PRINTS" id="PR00359">
    <property type="entry name" value="BP450"/>
</dbReference>
<dbReference type="PROSITE" id="PS00086">
    <property type="entry name" value="CYTOCHROME_P450"/>
    <property type="match status" value="1"/>
</dbReference>
<reference evidence="4" key="1">
    <citation type="journal article" date="2019" name="Int. J. Syst. Evol. Microbiol.">
        <title>The Global Catalogue of Microorganisms (GCM) 10K type strain sequencing project: providing services to taxonomists for standard genome sequencing and annotation.</title>
        <authorList>
            <consortium name="The Broad Institute Genomics Platform"/>
            <consortium name="The Broad Institute Genome Sequencing Center for Infectious Disease"/>
            <person name="Wu L."/>
            <person name="Ma J."/>
        </authorList>
    </citation>
    <scope>NUCLEOTIDE SEQUENCE [LARGE SCALE GENOMIC DNA]</scope>
    <source>
        <strain evidence="4">JCM 14560</strain>
    </source>
</reference>
<dbReference type="PANTHER" id="PTHR46696:SF1">
    <property type="entry name" value="CYTOCHROME P450 YJIB-RELATED"/>
    <property type="match status" value="1"/>
</dbReference>
<keyword evidence="2" id="KW-0479">Metal-binding</keyword>
<dbReference type="RefSeq" id="WP_344467276.1">
    <property type="nucleotide sequence ID" value="NZ_BAAANT010000025.1"/>
</dbReference>
<proteinExistence type="inferred from homology"/>
<sequence>MTSALNCPEADPAQAAATAAAALRAAFAPGGADPYPALVALRAAAPVHYDEGVGTRFLTRFEDCQAVLADPGFVVPDRSWLVRERPEWLGYPAADFFYSSLLGTNADAHARLRRPLAGAFGVRRVAALTAGVEKLGEELLDRFADATSDGGAADFQELVGYPLPVAVVGELIGVPREEQGQFQRLGRGAARLLEPVRTEDDWARADAAVAELREYFAGLLRERRARPAEDLASALAARPGAAGPALTERESADLLLLVLVAGFETTAGLLGLSVFALLTHPEQLALLRADPALLPGAVEESLRWDGPVLMTERLAAEPVRVGGVPVPAGGSVTTVLGAGNRDPQRYPDPDAFLVRRPDVRVLSFGAGPHYCLGAALARLEGVVLLERLLARFPALGLAGPPVRRDSASLRSFDHLPLVTTG</sequence>
<dbReference type="Pfam" id="PF00067">
    <property type="entry name" value="p450"/>
    <property type="match status" value="1"/>
</dbReference>
<keyword evidence="2" id="KW-0408">Iron</keyword>